<dbReference type="PANTHER" id="PTHR32035">
    <property type="entry name" value="AURORA KINASE A-INTERACTING PROTEIN"/>
    <property type="match status" value="1"/>
</dbReference>
<dbReference type="eggNOG" id="ENOG502S2R6">
    <property type="taxonomic scope" value="Eukaryota"/>
</dbReference>
<dbReference type="OrthoDB" id="5364404at2759"/>
<dbReference type="HOGENOM" id="CLU_035429_0_1_1"/>
<evidence type="ECO:0000256" key="1">
    <source>
        <dbReference type="ARBA" id="ARBA00004173"/>
    </source>
</evidence>
<dbReference type="STRING" id="1116229.S3CXK3"/>
<reference evidence="7 8" key="1">
    <citation type="journal article" date="2013" name="BMC Genomics">
        <title>Genomics-driven discovery of the pneumocandin biosynthetic gene cluster in the fungus Glarea lozoyensis.</title>
        <authorList>
            <person name="Chen L."/>
            <person name="Yue Q."/>
            <person name="Zhang X."/>
            <person name="Xiang M."/>
            <person name="Wang C."/>
            <person name="Li S."/>
            <person name="Che Y."/>
            <person name="Ortiz-Lopez F.J."/>
            <person name="Bills G.F."/>
            <person name="Liu X."/>
            <person name="An Z."/>
        </authorList>
    </citation>
    <scope>NUCLEOTIDE SEQUENCE [LARGE SCALE GENOMIC DNA]</scope>
    <source>
        <strain evidence="8">ATCC 20868 / MF5171</strain>
    </source>
</reference>
<dbReference type="Proteomes" id="UP000016922">
    <property type="component" value="Unassembled WGS sequence"/>
</dbReference>
<dbReference type="RefSeq" id="XP_008088654.1">
    <property type="nucleotide sequence ID" value="XM_008090463.1"/>
</dbReference>
<dbReference type="Pfam" id="PF08213">
    <property type="entry name" value="COX24_C"/>
    <property type="match status" value="1"/>
</dbReference>
<comment type="subcellular location">
    <subcellularLocation>
        <location evidence="1">Mitochondrion</location>
    </subcellularLocation>
</comment>
<gene>
    <name evidence="7" type="ORF">GLAREA_08418</name>
</gene>
<sequence length="366" mass="40660">MFSSSVRRVASTAPSIPVSSSLATSVGRATAAQALSYRSHQRRYSSSKPSSPADGSKRVTQGVHAAPSQARAEGNKKGSRASRKKTKVGVSDSAEDEIIQNLPSVPSTQHIAPLHISASDFFSLHRPISLTNSFPVPITNDAFAAIFTPRTTRKSKPTDVMVTLSRTINNIDAVTGKMKNLKVNTQEDQDNEDVDELRSAILAHTNQNSETQHLDSVPERPSMMFPRHILSGKYMAFNPPPAPVPMNTVDSLAAGAEAAEQGKESQLRTYTTTLTINESTDENGDVTYITHSGPLIAEQPYPPADGSFLQRMRIRQERYWMQQAAEEENGMYAISVKRQRKLKMKKHKYKKLMRRTRNLRRRLDRN</sequence>
<accession>S3CXK3</accession>
<dbReference type="PANTHER" id="PTHR32035:SF3">
    <property type="entry name" value="SMALL RIBOSOMAL SUBUNIT PROTEIN MS38"/>
    <property type="match status" value="1"/>
</dbReference>
<comment type="similarity">
    <text evidence="3">Belongs to the mitochondrion-specific ribosomal protein mS38 family.</text>
</comment>
<dbReference type="GO" id="GO:0005739">
    <property type="term" value="C:mitochondrion"/>
    <property type="evidence" value="ECO:0007669"/>
    <property type="project" value="UniProtKB-SubCell"/>
</dbReference>
<evidence type="ECO:0000313" key="8">
    <source>
        <dbReference type="Proteomes" id="UP000016922"/>
    </source>
</evidence>
<protein>
    <recommendedName>
        <fullName evidence="4">Small ribosomal subunit protein mS38</fullName>
    </recommendedName>
</protein>
<dbReference type="KEGG" id="glz:GLAREA_08418"/>
<evidence type="ECO:0000259" key="6">
    <source>
        <dbReference type="SMART" id="SM01155"/>
    </source>
</evidence>
<proteinExistence type="inferred from homology"/>
<name>S3CXK3_GLAL2</name>
<feature type="compositionally biased region" description="Basic residues" evidence="5">
    <location>
        <begin position="77"/>
        <end position="87"/>
    </location>
</feature>
<evidence type="ECO:0000313" key="7">
    <source>
        <dbReference type="EMBL" id="EPE24566.1"/>
    </source>
</evidence>
<keyword evidence="8" id="KW-1185">Reference proteome</keyword>
<evidence type="ECO:0000256" key="3">
    <source>
        <dbReference type="ARBA" id="ARBA00035647"/>
    </source>
</evidence>
<feature type="compositionally biased region" description="Polar residues" evidence="5">
    <location>
        <begin position="1"/>
        <end position="24"/>
    </location>
</feature>
<dbReference type="InterPro" id="IPR013177">
    <property type="entry name" value="Ribosomal_mS38_C"/>
</dbReference>
<feature type="domain" description="Ribosomal protein mS38 C-terminal" evidence="6">
    <location>
        <begin position="332"/>
        <end position="365"/>
    </location>
</feature>
<feature type="region of interest" description="Disordered" evidence="5">
    <location>
        <begin position="1"/>
        <end position="95"/>
    </location>
</feature>
<dbReference type="AlphaFoldDB" id="S3CXK3"/>
<organism evidence="7 8">
    <name type="scientific">Glarea lozoyensis (strain ATCC 20868 / MF5171)</name>
    <dbReference type="NCBI Taxonomy" id="1116229"/>
    <lineage>
        <taxon>Eukaryota</taxon>
        <taxon>Fungi</taxon>
        <taxon>Dikarya</taxon>
        <taxon>Ascomycota</taxon>
        <taxon>Pezizomycotina</taxon>
        <taxon>Leotiomycetes</taxon>
        <taxon>Helotiales</taxon>
        <taxon>Helotiaceae</taxon>
        <taxon>Glarea</taxon>
    </lineage>
</organism>
<evidence type="ECO:0000256" key="5">
    <source>
        <dbReference type="SAM" id="MobiDB-lite"/>
    </source>
</evidence>
<dbReference type="OMA" id="PSTHHMS"/>
<dbReference type="EMBL" id="KE145373">
    <property type="protein sequence ID" value="EPE24566.1"/>
    <property type="molecule type" value="Genomic_DNA"/>
</dbReference>
<dbReference type="SMART" id="SM01155">
    <property type="entry name" value="DUF1713"/>
    <property type="match status" value="1"/>
</dbReference>
<keyword evidence="2" id="KW-0496">Mitochondrion</keyword>
<evidence type="ECO:0000256" key="4">
    <source>
        <dbReference type="ARBA" id="ARBA00035682"/>
    </source>
</evidence>
<dbReference type="GeneID" id="19467467"/>
<evidence type="ECO:0000256" key="2">
    <source>
        <dbReference type="ARBA" id="ARBA00023128"/>
    </source>
</evidence>